<gene>
    <name evidence="2" type="primary">tmem220</name>
</gene>
<accession>A0A6I8RXM8</accession>
<dbReference type="AlphaFoldDB" id="A0A6I8RXM8"/>
<dbReference type="GeneTree" id="ENSGT00390000009386"/>
<proteinExistence type="predicted"/>
<name>A0A6I8RXM8_XENTR</name>
<keyword evidence="1" id="KW-0472">Membrane</keyword>
<dbReference type="Ensembl" id="ENSXETT00000076254">
    <property type="protein sequence ID" value="ENSXETP00000089966"/>
    <property type="gene ID" value="ENSXETG00000000664"/>
</dbReference>
<sequence>MEGSGTEHKWPPDCSFLGNSLFCHQNRERLWRTCNFVMFGFFSLAAYVQALSAPIILSPQAVYMIPATLILFVSIKPDVTGHVMWKSLADLHAAACAFGAIYLSRCLYFHTTKSILHEEEGRELSGLLIIAGWLLLCRKSQQSSVGGIRLMIAVSVSTAPFLIWIYIYINKEMRTSWPQHCKTVI</sequence>
<dbReference type="PANTHER" id="PTHR34262">
    <property type="entry name" value="TRANSMEMBRANE PROTEIN 220"/>
    <property type="match status" value="1"/>
</dbReference>
<dbReference type="InterPro" id="IPR029377">
    <property type="entry name" value="TMEM220"/>
</dbReference>
<evidence type="ECO:0000256" key="1">
    <source>
        <dbReference type="SAM" id="Phobius"/>
    </source>
</evidence>
<dbReference type="Bgee" id="ENSXETG00000000664">
    <property type="expression patterns" value="Expressed in egg cell and 11 other cell types or tissues"/>
</dbReference>
<protein>
    <submittedName>
        <fullName evidence="2">Transmembrane protein 220</fullName>
    </submittedName>
</protein>
<organism evidence="2">
    <name type="scientific">Xenopus tropicalis</name>
    <name type="common">Western clawed frog</name>
    <name type="synonym">Silurana tropicalis</name>
    <dbReference type="NCBI Taxonomy" id="8364"/>
    <lineage>
        <taxon>Eukaryota</taxon>
        <taxon>Metazoa</taxon>
        <taxon>Chordata</taxon>
        <taxon>Craniata</taxon>
        <taxon>Vertebrata</taxon>
        <taxon>Euteleostomi</taxon>
        <taxon>Amphibia</taxon>
        <taxon>Batrachia</taxon>
        <taxon>Anura</taxon>
        <taxon>Pipoidea</taxon>
        <taxon>Pipidae</taxon>
        <taxon>Xenopodinae</taxon>
        <taxon>Xenopus</taxon>
        <taxon>Silurana</taxon>
    </lineage>
</organism>
<feature type="transmembrane region" description="Helical" evidence="1">
    <location>
        <begin position="150"/>
        <end position="169"/>
    </location>
</feature>
<reference evidence="2" key="2">
    <citation type="submission" date="2020-05" db="UniProtKB">
        <authorList>
            <consortium name="Ensembl"/>
        </authorList>
    </citation>
    <scope>IDENTIFICATION</scope>
</reference>
<dbReference type="Pfam" id="PF15071">
    <property type="entry name" value="TMEM220"/>
    <property type="match status" value="1"/>
</dbReference>
<evidence type="ECO:0000313" key="2">
    <source>
        <dbReference type="Ensembl" id="ENSXETP00000089966"/>
    </source>
</evidence>
<dbReference type="PANTHER" id="PTHR34262:SF1">
    <property type="entry name" value="TRANSMEMBRANE PROTEIN 220"/>
    <property type="match status" value="1"/>
</dbReference>
<keyword evidence="1" id="KW-0812">Transmembrane</keyword>
<reference evidence="2" key="1">
    <citation type="journal article" date="2010" name="Science">
        <title>The genome of the Western clawed frog Xenopus tropicalis.</title>
        <authorList>
            <person name="Hellsten U."/>
            <person name="Harland R.M."/>
            <person name="Gilchrist M.J."/>
            <person name="Hendrix D."/>
            <person name="Jurka J."/>
            <person name="Kapitonov V."/>
            <person name="Ovcharenko I."/>
            <person name="Putnam N.H."/>
            <person name="Shu S."/>
            <person name="Taher L."/>
            <person name="Blitz I.L."/>
            <person name="Blumberg B."/>
            <person name="Dichmann D.S."/>
            <person name="Dubchak I."/>
            <person name="Amaya E."/>
            <person name="Detter J.C."/>
            <person name="Fletcher R."/>
            <person name="Gerhard D.S."/>
            <person name="Goodstein D."/>
            <person name="Graves T."/>
            <person name="Grigoriev I.V."/>
            <person name="Grimwood J."/>
            <person name="Kawashima T."/>
            <person name="Lindquist E."/>
            <person name="Lucas S.M."/>
            <person name="Mead P.E."/>
            <person name="Mitros T."/>
            <person name="Ogino H."/>
            <person name="Ohta Y."/>
            <person name="Poliakov A.V."/>
            <person name="Pollet N."/>
            <person name="Robert J."/>
            <person name="Salamov A."/>
            <person name="Sater A.K."/>
            <person name="Schmutz J."/>
            <person name="Terry A."/>
            <person name="Vize P.D."/>
            <person name="Warren W.C."/>
            <person name="Wells D."/>
            <person name="Wills A."/>
            <person name="Wilson R.K."/>
            <person name="Zimmerman L.B."/>
            <person name="Zorn A.M."/>
            <person name="Grainger R."/>
            <person name="Grammer T."/>
            <person name="Khokha M.K."/>
            <person name="Richardson P.M."/>
            <person name="Rokhsar D.S."/>
        </authorList>
    </citation>
    <scope>NUCLEOTIDE SEQUENCE [LARGE SCALE GENOMIC DNA]</scope>
    <source>
        <strain evidence="2">Nigerian</strain>
    </source>
</reference>
<dbReference type="FunCoup" id="A0A6I8RXM8">
    <property type="interactions" value="14"/>
</dbReference>
<dbReference type="InParanoid" id="A0A6I8RXM8"/>
<keyword evidence="1" id="KW-1133">Transmembrane helix</keyword>
<feature type="transmembrane region" description="Helical" evidence="1">
    <location>
        <begin position="36"/>
        <end position="55"/>
    </location>
</feature>